<organism evidence="2">
    <name type="scientific">Musca domestica</name>
    <name type="common">House fly</name>
    <dbReference type="NCBI Taxonomy" id="7370"/>
    <lineage>
        <taxon>Eukaryota</taxon>
        <taxon>Metazoa</taxon>
        <taxon>Ecdysozoa</taxon>
        <taxon>Arthropoda</taxon>
        <taxon>Hexapoda</taxon>
        <taxon>Insecta</taxon>
        <taxon>Pterygota</taxon>
        <taxon>Neoptera</taxon>
        <taxon>Endopterygota</taxon>
        <taxon>Diptera</taxon>
        <taxon>Brachycera</taxon>
        <taxon>Muscomorpha</taxon>
        <taxon>Muscoidea</taxon>
        <taxon>Muscidae</taxon>
        <taxon>Musca</taxon>
    </lineage>
</organism>
<feature type="region of interest" description="Disordered" evidence="1">
    <location>
        <begin position="1"/>
        <end position="31"/>
    </location>
</feature>
<dbReference type="InterPro" id="IPR036875">
    <property type="entry name" value="Znf_CCHC_sf"/>
</dbReference>
<evidence type="ECO:0000256" key="1">
    <source>
        <dbReference type="SAM" id="MobiDB-lite"/>
    </source>
</evidence>
<feature type="region of interest" description="Disordered" evidence="1">
    <location>
        <begin position="107"/>
        <end position="128"/>
    </location>
</feature>
<proteinExistence type="predicted"/>
<reference evidence="2" key="1">
    <citation type="submission" date="2020-05" db="UniProtKB">
        <authorList>
            <consortium name="EnsemblMetazoa"/>
        </authorList>
    </citation>
    <scope>IDENTIFICATION</scope>
    <source>
        <strain evidence="2">Aabys</strain>
    </source>
</reference>
<accession>A0A1I8NL69</accession>
<dbReference type="STRING" id="7370.A0A1I8NL69"/>
<feature type="compositionally biased region" description="Basic residues" evidence="1">
    <location>
        <begin position="1"/>
        <end position="10"/>
    </location>
</feature>
<dbReference type="SUPFAM" id="SSF57756">
    <property type="entry name" value="Retrovirus zinc finger-like domains"/>
    <property type="match status" value="1"/>
</dbReference>
<dbReference type="PANTHER" id="PTHR47331:SF1">
    <property type="entry name" value="GAG-LIKE PROTEIN"/>
    <property type="match status" value="1"/>
</dbReference>
<protein>
    <recommendedName>
        <fullName evidence="3">CCHC-type domain-containing protein</fullName>
    </recommendedName>
</protein>
<dbReference type="PANTHER" id="PTHR47331">
    <property type="entry name" value="PHD-TYPE DOMAIN-CONTAINING PROTEIN"/>
    <property type="match status" value="1"/>
</dbReference>
<dbReference type="VEuPathDB" id="VectorBase:MDOA016929"/>
<evidence type="ECO:0000313" key="2">
    <source>
        <dbReference type="EnsemblMetazoa" id="MDOA016929-PA"/>
    </source>
</evidence>
<feature type="compositionally biased region" description="Polar residues" evidence="1">
    <location>
        <begin position="114"/>
        <end position="128"/>
    </location>
</feature>
<dbReference type="GO" id="GO:0003676">
    <property type="term" value="F:nucleic acid binding"/>
    <property type="evidence" value="ECO:0007669"/>
    <property type="project" value="InterPro"/>
</dbReference>
<name>A0A1I8NL69_MUSDO</name>
<dbReference type="AlphaFoldDB" id="A0A1I8NL69"/>
<gene>
    <name evidence="2" type="primary">105262133</name>
</gene>
<sequence length="164" mass="19198">MVHSPKRRTNKQNPQPTQKGEQRKQRSNSKYHPYKSDIYKCNMCNKFHALSSCPKFLRMSPKERNRYVLKNVYCVNCLARSHRFRDCKSKYVCWKCGKYHHTLLHPNHRHNPKDQSQVTISNQETGTQGPDNYILSEAIRSLASVLCVTHQSTSVLARRHVQTS</sequence>
<dbReference type="GO" id="GO:0008270">
    <property type="term" value="F:zinc ion binding"/>
    <property type="evidence" value="ECO:0007669"/>
    <property type="project" value="InterPro"/>
</dbReference>
<dbReference type="EnsemblMetazoa" id="MDOA016929-RA">
    <property type="protein sequence ID" value="MDOA016929-PA"/>
    <property type="gene ID" value="MDOA016929"/>
</dbReference>
<evidence type="ECO:0008006" key="3">
    <source>
        <dbReference type="Google" id="ProtNLM"/>
    </source>
</evidence>